<reference evidence="4" key="1">
    <citation type="submission" date="2016-04" db="EMBL/GenBank/DDBJ databases">
        <authorList>
            <person name="Zhang B."/>
        </authorList>
    </citation>
    <scope>NUCLEOTIDE SEQUENCE [LARGE SCALE GENOMIC DNA]</scope>
    <source>
        <strain evidence="4">S10</strain>
    </source>
</reference>
<dbReference type="KEGG" id="stsi:A4E84_36675"/>
<feature type="signal peptide" evidence="1">
    <location>
        <begin position="1"/>
        <end position="33"/>
    </location>
</feature>
<keyword evidence="1" id="KW-0732">Signal</keyword>
<dbReference type="Gene3D" id="2.80.10.50">
    <property type="match status" value="1"/>
</dbReference>
<gene>
    <name evidence="3" type="ORF">A4E84_36675</name>
</gene>
<dbReference type="SMART" id="SM00458">
    <property type="entry name" value="RICIN"/>
    <property type="match status" value="1"/>
</dbReference>
<dbReference type="STRING" id="1783515.A4E84_36675"/>
<dbReference type="CDD" id="cd00161">
    <property type="entry name" value="beta-trefoil_Ricin-like"/>
    <property type="match status" value="1"/>
</dbReference>
<feature type="chain" id="PRO_5007507761" description="Ricin B lectin domain-containing protein" evidence="1">
    <location>
        <begin position="34"/>
        <end position="595"/>
    </location>
</feature>
<evidence type="ECO:0000256" key="1">
    <source>
        <dbReference type="SAM" id="SignalP"/>
    </source>
</evidence>
<name>A0A143CAS1_9ACTN</name>
<feature type="domain" description="Ricin B lectin" evidence="2">
    <location>
        <begin position="455"/>
        <end position="594"/>
    </location>
</feature>
<proteinExistence type="predicted"/>
<dbReference type="Pfam" id="PF13472">
    <property type="entry name" value="Lipase_GDSL_2"/>
    <property type="match status" value="1"/>
</dbReference>
<dbReference type="InterPro" id="IPR000772">
    <property type="entry name" value="Ricin_B_lectin"/>
</dbReference>
<evidence type="ECO:0000313" key="3">
    <source>
        <dbReference type="EMBL" id="AMW14533.1"/>
    </source>
</evidence>
<dbReference type="EMBL" id="CP015098">
    <property type="protein sequence ID" value="AMW14533.1"/>
    <property type="molecule type" value="Genomic_DNA"/>
</dbReference>
<dbReference type="InterPro" id="IPR036514">
    <property type="entry name" value="SGNH_hydro_sf"/>
</dbReference>
<sequence>MRRTGRRPRRWAGSLTAGILLLAAFLTAPGASATETPGATLINETFDAQTTPANFGFPVGAALGNGVLEVTKGMGNYTTSVRPFASSISQEKTLDLRFDWKTAITSTGMKTGLELRDDAGHLVFGLAATAAELRYAATGPDSDSASAPDSLNPTWTKISFDRTKWYTVDLHLDFTLHKVQYTITSKEAAPIVLASATKTITGTNLAKFVACNYYGTGVQSIDNFRLTRPANPAYGSLTGSSVYAFGDSIVWGHKYSRSFMNFLAEREGMALTKYAVNGATVGPTGNQILTQVQNANAQAPDFVVFDGGTNDAGEIHDNHTYTVGTVSASQDPATFDTGTYAGTLESTIRTMRQKWPSAQLVYVAAHKMGSRDWDTQLALRQVYLQAAQKWGIAVADVFADATLDTRADAQRVAYTFDNLVNTFPGSGGTGTHPNIAGMTDFYVPVLTSTLSQLADTTTLKARHSGKCAEAVGSSTAAGAAIEQTGCSDGDDQRWQLHEVGGGYFQILSRHSGLCLDVAGSSTANTAAIVQQTCDGRPSQQWRLSDTGTGYVAVIARHSGKCLDVDRAFTTDGARLLQYTCWNDESHTNQHWTVQV</sequence>
<dbReference type="CDD" id="cd00229">
    <property type="entry name" value="SGNH_hydrolase"/>
    <property type="match status" value="1"/>
</dbReference>
<dbReference type="Proteomes" id="UP000076096">
    <property type="component" value="Chromosome"/>
</dbReference>
<keyword evidence="4" id="KW-1185">Reference proteome</keyword>
<dbReference type="Gene3D" id="3.40.50.1110">
    <property type="entry name" value="SGNH hydrolase"/>
    <property type="match status" value="1"/>
</dbReference>
<evidence type="ECO:0000259" key="2">
    <source>
        <dbReference type="SMART" id="SM00458"/>
    </source>
</evidence>
<evidence type="ECO:0000313" key="4">
    <source>
        <dbReference type="Proteomes" id="UP000076096"/>
    </source>
</evidence>
<dbReference type="PROSITE" id="PS50231">
    <property type="entry name" value="RICIN_B_LECTIN"/>
    <property type="match status" value="1"/>
</dbReference>
<dbReference type="Pfam" id="PF14200">
    <property type="entry name" value="RicinB_lectin_2"/>
    <property type="match status" value="1"/>
</dbReference>
<dbReference type="InterPro" id="IPR013830">
    <property type="entry name" value="SGNH_hydro"/>
</dbReference>
<protein>
    <recommendedName>
        <fullName evidence="2">Ricin B lectin domain-containing protein</fullName>
    </recommendedName>
</protein>
<dbReference type="SUPFAM" id="SSF52266">
    <property type="entry name" value="SGNH hydrolase"/>
    <property type="match status" value="1"/>
</dbReference>
<dbReference type="SUPFAM" id="SSF50370">
    <property type="entry name" value="Ricin B-like lectins"/>
    <property type="match status" value="1"/>
</dbReference>
<dbReference type="AlphaFoldDB" id="A0A143CAS1"/>
<accession>A0A143CAS1</accession>
<organism evidence="3 4">
    <name type="scientific">Streptomyces qaidamensis</name>
    <dbReference type="NCBI Taxonomy" id="1783515"/>
    <lineage>
        <taxon>Bacteria</taxon>
        <taxon>Bacillati</taxon>
        <taxon>Actinomycetota</taxon>
        <taxon>Actinomycetes</taxon>
        <taxon>Kitasatosporales</taxon>
        <taxon>Streptomycetaceae</taxon>
        <taxon>Streptomyces</taxon>
        <taxon>Streptomyces aurantiacus group</taxon>
    </lineage>
</organism>
<dbReference type="InterPro" id="IPR035992">
    <property type="entry name" value="Ricin_B-like_lectins"/>
</dbReference>